<keyword evidence="9" id="KW-1185">Reference proteome</keyword>
<dbReference type="PROSITE" id="PS50850">
    <property type="entry name" value="MFS"/>
    <property type="match status" value="1"/>
</dbReference>
<dbReference type="CDD" id="cd17473">
    <property type="entry name" value="MFS_arabinose_efflux_permease_like"/>
    <property type="match status" value="1"/>
</dbReference>
<evidence type="ECO:0000256" key="2">
    <source>
        <dbReference type="ARBA" id="ARBA00022475"/>
    </source>
</evidence>
<keyword evidence="4 6" id="KW-1133">Transmembrane helix</keyword>
<feature type="transmembrane region" description="Helical" evidence="6">
    <location>
        <begin position="294"/>
        <end position="317"/>
    </location>
</feature>
<gene>
    <name evidence="8" type="ORF">WOA13_08105</name>
</gene>
<sequence>MKFEPYHLLFLAITVFFAMAGGAILAPVLPQMVDPLSSSPNEVAQLMAVYTISTAIFSLVIGHFVDRVKRKSVLVPCLVINGLMGLFSFFATDLHSLLILRFVQGIGIAGMMSLVMLVIGDVYSGIDRVHSMGRISMAIAIGSVTAPLIGGGLATIGWNYPFLFYVLSLPFALLVLLLLPETKECESSHGSGLGNAFRELRDFRILYTVFLSFAIFFLLFSIVVFLPFMLKDVFGFAAKEAGLVLSIQGLAIIMVASNIKKLAEKLPLIVLIGLGFTLVGISISLISWTASLPVLFLLLLLFGGGFGLCQTAIDSQIIQISPPASRGGVLSIHNTMKYVGQSASPVVLGVILLFFDLHMVFLFSGIFGILVAAATLFFRGRFIVENSI</sequence>
<dbReference type="InterPro" id="IPR036259">
    <property type="entry name" value="MFS_trans_sf"/>
</dbReference>
<dbReference type="SUPFAM" id="SSF103473">
    <property type="entry name" value="MFS general substrate transporter"/>
    <property type="match status" value="1"/>
</dbReference>
<name>A0ABU9KTQ1_9EURY</name>
<dbReference type="InterPro" id="IPR020846">
    <property type="entry name" value="MFS_dom"/>
</dbReference>
<proteinExistence type="predicted"/>
<evidence type="ECO:0000313" key="8">
    <source>
        <dbReference type="EMBL" id="MEL4305780.1"/>
    </source>
</evidence>
<dbReference type="PRINTS" id="PR01036">
    <property type="entry name" value="TCRTETB"/>
</dbReference>
<feature type="transmembrane region" description="Helical" evidence="6">
    <location>
        <begin position="98"/>
        <end position="123"/>
    </location>
</feature>
<evidence type="ECO:0000256" key="3">
    <source>
        <dbReference type="ARBA" id="ARBA00022692"/>
    </source>
</evidence>
<feature type="transmembrane region" description="Helical" evidence="6">
    <location>
        <begin position="72"/>
        <end position="92"/>
    </location>
</feature>
<feature type="transmembrane region" description="Helical" evidence="6">
    <location>
        <begin position="46"/>
        <end position="65"/>
    </location>
</feature>
<evidence type="ECO:0000256" key="5">
    <source>
        <dbReference type="ARBA" id="ARBA00023136"/>
    </source>
</evidence>
<feature type="transmembrane region" description="Helical" evidence="6">
    <location>
        <begin position="135"/>
        <end position="156"/>
    </location>
</feature>
<evidence type="ECO:0000256" key="1">
    <source>
        <dbReference type="ARBA" id="ARBA00004651"/>
    </source>
</evidence>
<dbReference type="Pfam" id="PF07690">
    <property type="entry name" value="MFS_1"/>
    <property type="match status" value="1"/>
</dbReference>
<feature type="transmembrane region" description="Helical" evidence="6">
    <location>
        <begin position="236"/>
        <end position="256"/>
    </location>
</feature>
<feature type="transmembrane region" description="Helical" evidence="6">
    <location>
        <begin position="338"/>
        <end position="355"/>
    </location>
</feature>
<dbReference type="RefSeq" id="WP_342127411.1">
    <property type="nucleotide sequence ID" value="NZ_JBCAUS010000006.1"/>
</dbReference>
<dbReference type="Proteomes" id="UP001396646">
    <property type="component" value="Unassembled WGS sequence"/>
</dbReference>
<feature type="transmembrane region" description="Helical" evidence="6">
    <location>
        <begin position="268"/>
        <end position="288"/>
    </location>
</feature>
<comment type="subcellular location">
    <subcellularLocation>
        <location evidence="1">Cell membrane</location>
        <topology evidence="1">Multi-pass membrane protein</topology>
    </subcellularLocation>
</comment>
<protein>
    <submittedName>
        <fullName evidence="8">MFS transporter</fullName>
    </submittedName>
</protein>
<keyword evidence="3 6" id="KW-0812">Transmembrane</keyword>
<evidence type="ECO:0000256" key="4">
    <source>
        <dbReference type="ARBA" id="ARBA00022989"/>
    </source>
</evidence>
<reference evidence="8 9" key="1">
    <citation type="submission" date="2024-04" db="EMBL/GenBank/DDBJ databases">
        <title>Methanococcoides sp. LMO-2.</title>
        <authorList>
            <person name="Liang L."/>
        </authorList>
    </citation>
    <scope>NUCLEOTIDE SEQUENCE [LARGE SCALE GENOMIC DNA]</scope>
    <source>
        <strain evidence="8 9">LMO-2</strain>
    </source>
</reference>
<comment type="caution">
    <text evidence="8">The sequence shown here is derived from an EMBL/GenBank/DDBJ whole genome shotgun (WGS) entry which is preliminary data.</text>
</comment>
<dbReference type="EMBL" id="JBCAUS010000006">
    <property type="protein sequence ID" value="MEL4305780.1"/>
    <property type="molecule type" value="Genomic_DNA"/>
</dbReference>
<dbReference type="InterPro" id="IPR050189">
    <property type="entry name" value="MFS_Efflux_Transporters"/>
</dbReference>
<dbReference type="PANTHER" id="PTHR43124">
    <property type="entry name" value="PURINE EFFLUX PUMP PBUE"/>
    <property type="match status" value="1"/>
</dbReference>
<feature type="transmembrane region" description="Helical" evidence="6">
    <location>
        <begin position="361"/>
        <end position="378"/>
    </location>
</feature>
<feature type="domain" description="Major facilitator superfamily (MFS) profile" evidence="7">
    <location>
        <begin position="7"/>
        <end position="383"/>
    </location>
</feature>
<keyword evidence="2" id="KW-1003">Cell membrane</keyword>
<feature type="transmembrane region" description="Helical" evidence="6">
    <location>
        <begin position="162"/>
        <end position="179"/>
    </location>
</feature>
<dbReference type="InterPro" id="IPR011701">
    <property type="entry name" value="MFS"/>
</dbReference>
<organism evidence="8 9">
    <name type="scientific">Methanococcoides cohabitans</name>
    <dbReference type="NCBI Taxonomy" id="3136559"/>
    <lineage>
        <taxon>Archaea</taxon>
        <taxon>Methanobacteriati</taxon>
        <taxon>Methanobacteriota</taxon>
        <taxon>Stenosarchaea group</taxon>
        <taxon>Methanomicrobia</taxon>
        <taxon>Methanosarcinales</taxon>
        <taxon>Methanosarcinaceae</taxon>
        <taxon>Methanococcoides</taxon>
    </lineage>
</organism>
<accession>A0ABU9KTQ1</accession>
<dbReference type="PANTHER" id="PTHR43124:SF3">
    <property type="entry name" value="CHLORAMPHENICOL EFFLUX PUMP RV0191"/>
    <property type="match status" value="1"/>
</dbReference>
<evidence type="ECO:0000256" key="6">
    <source>
        <dbReference type="SAM" id="Phobius"/>
    </source>
</evidence>
<evidence type="ECO:0000259" key="7">
    <source>
        <dbReference type="PROSITE" id="PS50850"/>
    </source>
</evidence>
<keyword evidence="5 6" id="KW-0472">Membrane</keyword>
<feature type="transmembrane region" description="Helical" evidence="6">
    <location>
        <begin position="205"/>
        <end position="230"/>
    </location>
</feature>
<evidence type="ECO:0000313" key="9">
    <source>
        <dbReference type="Proteomes" id="UP001396646"/>
    </source>
</evidence>
<dbReference type="Gene3D" id="1.20.1250.20">
    <property type="entry name" value="MFS general substrate transporter like domains"/>
    <property type="match status" value="1"/>
</dbReference>